<protein>
    <submittedName>
        <fullName evidence="2">DUF4263 domain-containing protein</fullName>
    </submittedName>
</protein>
<dbReference type="RefSeq" id="WP_179243319.1">
    <property type="nucleotide sequence ID" value="NZ_CP058595.1"/>
</dbReference>
<reference evidence="2 3" key="1">
    <citation type="journal article" date="2006" name="Int. J. Syst. Evol. Microbiol.">
        <title>Costertonia aggregata gen. nov., sp. nov., a mesophilic marine bacterium of the family Flavobacteriaceae, isolated from a mature biofilm.</title>
        <authorList>
            <person name="Kwon K.K."/>
            <person name="Lee Y.K."/>
            <person name="Lee H.K."/>
        </authorList>
    </citation>
    <scope>NUCLEOTIDE SEQUENCE [LARGE SCALE GENOMIC DNA]</scope>
    <source>
        <strain evidence="2 3">KCCM 42265</strain>
    </source>
</reference>
<dbReference type="AlphaFoldDB" id="A0A7H9AU68"/>
<sequence>MYVDNWFNILNSSHFKENLILDWESLLNKDLTENHYQTYLSNNAGFFMANENCHVVISKLKLGSELETDFVTLSDGFSNGNKFELFEIKRPRAKLFNSRGIMTSDFNRATQQIRDWKRWLIDNPSWFKKYLPTISTRVITDSHLRFKIIIGRRTNNPYEIEKRNQISKEIGAEIRSFDYLTDKLKSKQFYRFTWLPDENEDYEEQLANPFFKAFSDSEWKNFCNSRKLAKFHFYTKHHKEILNLRQYNTL</sequence>
<evidence type="ECO:0000259" key="1">
    <source>
        <dbReference type="Pfam" id="PF14082"/>
    </source>
</evidence>
<accession>A0A7H9AU68</accession>
<dbReference type="EMBL" id="CP058595">
    <property type="protein sequence ID" value="QLG47041.1"/>
    <property type="molecule type" value="Genomic_DNA"/>
</dbReference>
<organism evidence="2 3">
    <name type="scientific">Costertonia aggregata</name>
    <dbReference type="NCBI Taxonomy" id="343403"/>
    <lineage>
        <taxon>Bacteria</taxon>
        <taxon>Pseudomonadati</taxon>
        <taxon>Bacteroidota</taxon>
        <taxon>Flavobacteriia</taxon>
        <taxon>Flavobacteriales</taxon>
        <taxon>Flavobacteriaceae</taxon>
        <taxon>Costertonia</taxon>
    </lineage>
</organism>
<dbReference type="KEGG" id="cagg:HYG79_17325"/>
<name>A0A7H9AU68_9FLAO</name>
<evidence type="ECO:0000313" key="3">
    <source>
        <dbReference type="Proteomes" id="UP000509302"/>
    </source>
</evidence>
<evidence type="ECO:0000313" key="2">
    <source>
        <dbReference type="EMBL" id="QLG47041.1"/>
    </source>
</evidence>
<feature type="domain" description="Shedu protein SduA C-terminal" evidence="1">
    <location>
        <begin position="32"/>
        <end position="178"/>
    </location>
</feature>
<keyword evidence="3" id="KW-1185">Reference proteome</keyword>
<dbReference type="Pfam" id="PF14082">
    <property type="entry name" value="SduA_C"/>
    <property type="match status" value="1"/>
</dbReference>
<proteinExistence type="predicted"/>
<dbReference type="Proteomes" id="UP000509302">
    <property type="component" value="Chromosome"/>
</dbReference>
<gene>
    <name evidence="2" type="ORF">HYG79_17325</name>
</gene>
<dbReference type="InterPro" id="IPR025359">
    <property type="entry name" value="SduA_C"/>
</dbReference>